<dbReference type="PANTHER" id="PTHR30573">
    <property type="entry name" value="QUINOLINATE SYNTHETASE A"/>
    <property type="match status" value="1"/>
</dbReference>
<dbReference type="EMBL" id="QNRT01000001">
    <property type="protein sequence ID" value="RBP53305.1"/>
    <property type="molecule type" value="Genomic_DNA"/>
</dbReference>
<gene>
    <name evidence="12" type="ORF">DFR28_101691</name>
</gene>
<dbReference type="GO" id="GO:0051539">
    <property type="term" value="F:4 iron, 4 sulfur cluster binding"/>
    <property type="evidence" value="ECO:0007669"/>
    <property type="project" value="UniProtKB-KW"/>
</dbReference>
<evidence type="ECO:0000256" key="4">
    <source>
        <dbReference type="ARBA" id="ARBA00022485"/>
    </source>
</evidence>
<protein>
    <recommendedName>
        <fullName evidence="3 11">Quinolinate synthase</fullName>
        <ecNumber evidence="3 11">2.5.1.72</ecNumber>
    </recommendedName>
</protein>
<accession>A0A395JRU7</accession>
<keyword evidence="5" id="KW-0963">Cytoplasm</keyword>
<evidence type="ECO:0000256" key="2">
    <source>
        <dbReference type="ARBA" id="ARBA00005065"/>
    </source>
</evidence>
<keyword evidence="8" id="KW-0479">Metal-binding</keyword>
<dbReference type="InterPro" id="IPR003473">
    <property type="entry name" value="NadA"/>
</dbReference>
<evidence type="ECO:0000256" key="7">
    <source>
        <dbReference type="ARBA" id="ARBA00022679"/>
    </source>
</evidence>
<proteinExistence type="predicted"/>
<evidence type="ECO:0000313" key="12">
    <source>
        <dbReference type="EMBL" id="RBP53305.1"/>
    </source>
</evidence>
<organism evidence="12 13">
    <name type="scientific">Arenicella xantha</name>
    <dbReference type="NCBI Taxonomy" id="644221"/>
    <lineage>
        <taxon>Bacteria</taxon>
        <taxon>Pseudomonadati</taxon>
        <taxon>Pseudomonadota</taxon>
        <taxon>Gammaproteobacteria</taxon>
        <taxon>Arenicellales</taxon>
        <taxon>Arenicellaceae</taxon>
        <taxon>Arenicella</taxon>
    </lineage>
</organism>
<evidence type="ECO:0000256" key="8">
    <source>
        <dbReference type="ARBA" id="ARBA00022723"/>
    </source>
</evidence>
<keyword evidence="10" id="KW-0411">Iron-sulfur</keyword>
<dbReference type="SUPFAM" id="SSF142754">
    <property type="entry name" value="NadA-like"/>
    <property type="match status" value="1"/>
</dbReference>
<evidence type="ECO:0000256" key="5">
    <source>
        <dbReference type="ARBA" id="ARBA00022490"/>
    </source>
</evidence>
<evidence type="ECO:0000256" key="10">
    <source>
        <dbReference type="ARBA" id="ARBA00023014"/>
    </source>
</evidence>
<dbReference type="EC" id="2.5.1.72" evidence="3 11"/>
<dbReference type="InParanoid" id="A0A395JRU7"/>
<keyword evidence="9" id="KW-0408">Iron</keyword>
<dbReference type="GO" id="GO:0008987">
    <property type="term" value="F:quinolinate synthetase A activity"/>
    <property type="evidence" value="ECO:0007669"/>
    <property type="project" value="UniProtKB-UniRule"/>
</dbReference>
<dbReference type="FunCoup" id="A0A395JRU7">
    <property type="interactions" value="488"/>
</dbReference>
<comment type="pathway">
    <text evidence="2">Cofactor biosynthesis; NAD(+) biosynthesis; quinolinate from iminoaspartate: step 1/1.</text>
</comment>
<keyword evidence="13" id="KW-1185">Reference proteome</keyword>
<reference evidence="12 13" key="1">
    <citation type="submission" date="2018-06" db="EMBL/GenBank/DDBJ databases">
        <title>Genomic Encyclopedia of Type Strains, Phase IV (KMG-IV): sequencing the most valuable type-strain genomes for metagenomic binning, comparative biology and taxonomic classification.</title>
        <authorList>
            <person name="Goeker M."/>
        </authorList>
    </citation>
    <scope>NUCLEOTIDE SEQUENCE [LARGE SCALE GENOMIC DNA]</scope>
    <source>
        <strain evidence="12 13">DSM 24032</strain>
    </source>
</reference>
<keyword evidence="7" id="KW-0808">Transferase</keyword>
<dbReference type="UniPathway" id="UPA00253">
    <property type="reaction ID" value="UER00327"/>
</dbReference>
<dbReference type="Proteomes" id="UP000253083">
    <property type="component" value="Unassembled WGS sequence"/>
</dbReference>
<dbReference type="NCBIfam" id="NF006878">
    <property type="entry name" value="PRK09375.1-2"/>
    <property type="match status" value="1"/>
</dbReference>
<sequence length="363" mass="40157">MSKAIDIPKSLENEISVTAAQARSVTHSVLGTTAEKQLKEKLLQQMKEQDAILVSHYYVDDDLQDLAEESGGKVADSLEMARYAYEHKASTIIVAGVKFMAETSKILSPNKRVLLLDSEAECSLDIGCPIDEFSAFCDEHPDRTVVVYANTSAEVKARADWVVTSSIALEICTYLRDRGEKIIWGPDRFLGSYIQKETGADMIMWQGSCIVHEEFKAEALLSMKQAHPDAAVLVHPESPMSVVDLADVVGSTSKILNASRELPNKKFIVATEDGIFHKMKEYSPDKEFIAAPTAGSGATCESCAQCPWMKMNDLQRLERVLDTGHNEIVIDEEVRAKAERSLKRMVDFANEHIRPGMKVTGDA</sequence>
<dbReference type="AlphaFoldDB" id="A0A395JRU7"/>
<dbReference type="RefSeq" id="WP_113952889.1">
    <property type="nucleotide sequence ID" value="NZ_QNRT01000001.1"/>
</dbReference>
<evidence type="ECO:0000256" key="6">
    <source>
        <dbReference type="ARBA" id="ARBA00022642"/>
    </source>
</evidence>
<keyword evidence="6" id="KW-0662">Pyridine nucleotide biosynthesis</keyword>
<comment type="cofactor">
    <cofactor evidence="1">
        <name>[4Fe-4S] cluster</name>
        <dbReference type="ChEBI" id="CHEBI:49883"/>
    </cofactor>
</comment>
<evidence type="ECO:0000256" key="11">
    <source>
        <dbReference type="NCBIfam" id="TIGR00550"/>
    </source>
</evidence>
<evidence type="ECO:0000256" key="1">
    <source>
        <dbReference type="ARBA" id="ARBA00001966"/>
    </source>
</evidence>
<dbReference type="OrthoDB" id="9801204at2"/>
<name>A0A395JRU7_9GAMM</name>
<dbReference type="Pfam" id="PF02445">
    <property type="entry name" value="NadA"/>
    <property type="match status" value="1"/>
</dbReference>
<dbReference type="GO" id="GO:0046872">
    <property type="term" value="F:metal ion binding"/>
    <property type="evidence" value="ECO:0007669"/>
    <property type="project" value="UniProtKB-KW"/>
</dbReference>
<dbReference type="Gene3D" id="3.40.50.10800">
    <property type="entry name" value="NadA-like"/>
    <property type="match status" value="3"/>
</dbReference>
<dbReference type="GO" id="GO:0034628">
    <property type="term" value="P:'de novo' NAD+ biosynthetic process from L-aspartate"/>
    <property type="evidence" value="ECO:0007669"/>
    <property type="project" value="TreeGrafter"/>
</dbReference>
<evidence type="ECO:0000256" key="9">
    <source>
        <dbReference type="ARBA" id="ARBA00023004"/>
    </source>
</evidence>
<dbReference type="NCBIfam" id="NF006877">
    <property type="entry name" value="PRK09375.1-1"/>
    <property type="match status" value="1"/>
</dbReference>
<dbReference type="InterPro" id="IPR036094">
    <property type="entry name" value="NadA_sf"/>
</dbReference>
<dbReference type="NCBIfam" id="TIGR00550">
    <property type="entry name" value="nadA"/>
    <property type="match status" value="1"/>
</dbReference>
<evidence type="ECO:0000256" key="3">
    <source>
        <dbReference type="ARBA" id="ARBA00012669"/>
    </source>
</evidence>
<dbReference type="PANTHER" id="PTHR30573:SF0">
    <property type="entry name" value="QUINOLINATE SYNTHASE, CHLOROPLASTIC"/>
    <property type="match status" value="1"/>
</dbReference>
<comment type="caution">
    <text evidence="12">The sequence shown here is derived from an EMBL/GenBank/DDBJ whole genome shotgun (WGS) entry which is preliminary data.</text>
</comment>
<dbReference type="GO" id="GO:0005829">
    <property type="term" value="C:cytosol"/>
    <property type="evidence" value="ECO:0007669"/>
    <property type="project" value="TreeGrafter"/>
</dbReference>
<keyword evidence="4" id="KW-0004">4Fe-4S</keyword>
<evidence type="ECO:0000313" key="13">
    <source>
        <dbReference type="Proteomes" id="UP000253083"/>
    </source>
</evidence>
<dbReference type="FunFam" id="3.40.50.10800:FF:000003">
    <property type="entry name" value="Quinolinate synthase A"/>
    <property type="match status" value="1"/>
</dbReference>